<dbReference type="RefSeq" id="WP_378959405.1">
    <property type="nucleotide sequence ID" value="NZ_JBHRXC010000016.1"/>
</dbReference>
<accession>A0ABV8NHA2</accession>
<evidence type="ECO:0000313" key="3">
    <source>
        <dbReference type="Proteomes" id="UP001595792"/>
    </source>
</evidence>
<evidence type="ECO:0008006" key="4">
    <source>
        <dbReference type="Google" id="ProtNLM"/>
    </source>
</evidence>
<feature type="signal peptide" evidence="1">
    <location>
        <begin position="1"/>
        <end position="19"/>
    </location>
</feature>
<evidence type="ECO:0000256" key="1">
    <source>
        <dbReference type="SAM" id="SignalP"/>
    </source>
</evidence>
<dbReference type="Proteomes" id="UP001595792">
    <property type="component" value="Unassembled WGS sequence"/>
</dbReference>
<protein>
    <recommendedName>
        <fullName evidence="4">DUF4468 domain-containing protein</fullName>
    </recommendedName>
</protein>
<proteinExistence type="predicted"/>
<dbReference type="EMBL" id="JBHSBY010000030">
    <property type="protein sequence ID" value="MFC4196076.1"/>
    <property type="molecule type" value="Genomic_DNA"/>
</dbReference>
<keyword evidence="1" id="KW-0732">Signal</keyword>
<keyword evidence="3" id="KW-1185">Reference proteome</keyword>
<sequence length="199" mass="23089">MKKAFLTLLLIASAIFAKAQDKQRSDTLNIDLDKDLKKDFVIFDRDNAVIIVKLSTQKFKPIKSTQLEFDPFSAGIRPKREGFEFANNWMRAGYAFQFRYNPNQKKIQLIGMSRYEFGPANNDGSGESSINLLTNSYIGNWNYWDLNKDELIKIPAIKQKMIFPVTYFSNFDDGIFNQYQDKCVALYEKAKAKMMNKKN</sequence>
<feature type="chain" id="PRO_5046949524" description="DUF4468 domain-containing protein" evidence="1">
    <location>
        <begin position="20"/>
        <end position="199"/>
    </location>
</feature>
<gene>
    <name evidence="2" type="ORF">ACFOUY_05160</name>
</gene>
<comment type="caution">
    <text evidence="2">The sequence shown here is derived from an EMBL/GenBank/DDBJ whole genome shotgun (WGS) entry which is preliminary data.</text>
</comment>
<reference evidence="3" key="1">
    <citation type="journal article" date="2019" name="Int. J. Syst. Evol. Microbiol.">
        <title>The Global Catalogue of Microorganisms (GCM) 10K type strain sequencing project: providing services to taxonomists for standard genome sequencing and annotation.</title>
        <authorList>
            <consortium name="The Broad Institute Genomics Platform"/>
            <consortium name="The Broad Institute Genome Sequencing Center for Infectious Disease"/>
            <person name="Wu L."/>
            <person name="Ma J."/>
        </authorList>
    </citation>
    <scope>NUCLEOTIDE SEQUENCE [LARGE SCALE GENOMIC DNA]</scope>
    <source>
        <strain evidence="3">CCM 8689</strain>
    </source>
</reference>
<evidence type="ECO:0000313" key="2">
    <source>
        <dbReference type="EMBL" id="MFC4196076.1"/>
    </source>
</evidence>
<name>A0ABV8NHA2_9SPHI</name>
<organism evidence="2 3">
    <name type="scientific">Pedobacter jamesrossensis</name>
    <dbReference type="NCBI Taxonomy" id="1908238"/>
    <lineage>
        <taxon>Bacteria</taxon>
        <taxon>Pseudomonadati</taxon>
        <taxon>Bacteroidota</taxon>
        <taxon>Sphingobacteriia</taxon>
        <taxon>Sphingobacteriales</taxon>
        <taxon>Sphingobacteriaceae</taxon>
        <taxon>Pedobacter</taxon>
    </lineage>
</organism>